<name>A0A1E3NSP2_9ASCO</name>
<proteinExistence type="inferred from homology"/>
<evidence type="ECO:0000259" key="7">
    <source>
        <dbReference type="Pfam" id="PF00485"/>
    </source>
</evidence>
<dbReference type="NCBIfam" id="TIGR00235">
    <property type="entry name" value="udk"/>
    <property type="match status" value="1"/>
</dbReference>
<comment type="catalytic activity">
    <reaction evidence="6">
        <text>cytidine + ATP = CMP + ADP + H(+)</text>
        <dbReference type="Rhea" id="RHEA:24674"/>
        <dbReference type="ChEBI" id="CHEBI:15378"/>
        <dbReference type="ChEBI" id="CHEBI:17562"/>
        <dbReference type="ChEBI" id="CHEBI:30616"/>
        <dbReference type="ChEBI" id="CHEBI:60377"/>
        <dbReference type="ChEBI" id="CHEBI:456216"/>
        <dbReference type="EC" id="2.7.1.48"/>
    </reaction>
</comment>
<comment type="similarity">
    <text evidence="6">Belongs to the uridine kinase family.</text>
</comment>
<dbReference type="EMBL" id="KV454001">
    <property type="protein sequence ID" value="ODQ49121.1"/>
    <property type="molecule type" value="Genomic_DNA"/>
</dbReference>
<keyword evidence="6" id="KW-0067">ATP-binding</keyword>
<evidence type="ECO:0000256" key="5">
    <source>
        <dbReference type="ARBA" id="ARBA00022777"/>
    </source>
</evidence>
<dbReference type="Gene3D" id="3.40.50.2020">
    <property type="match status" value="1"/>
</dbReference>
<dbReference type="InterPro" id="IPR000764">
    <property type="entry name" value="Uridine_kinase-like"/>
</dbReference>
<feature type="domain" description="Phosphoribosyltransferase" evidence="8">
    <location>
        <begin position="247"/>
        <end position="448"/>
    </location>
</feature>
<dbReference type="NCBIfam" id="NF004018">
    <property type="entry name" value="PRK05480.1"/>
    <property type="match status" value="1"/>
</dbReference>
<dbReference type="PRINTS" id="PR00988">
    <property type="entry name" value="URIDINKINASE"/>
</dbReference>
<dbReference type="Proteomes" id="UP000094455">
    <property type="component" value="Unassembled WGS sequence"/>
</dbReference>
<dbReference type="GO" id="GO:0044211">
    <property type="term" value="P:CTP salvage"/>
    <property type="evidence" value="ECO:0007669"/>
    <property type="project" value="UniProtKB-UniPathway"/>
</dbReference>
<dbReference type="SUPFAM" id="SSF52540">
    <property type="entry name" value="P-loop containing nucleoside triphosphate hydrolases"/>
    <property type="match status" value="1"/>
</dbReference>
<dbReference type="STRING" id="763406.A0A1E3NSP2"/>
<comment type="pathway">
    <text evidence="2 6">Pyrimidine metabolism; CTP biosynthesis via salvage pathway; CTP from cytidine: step 1/3.</text>
</comment>
<dbReference type="Gene3D" id="3.40.50.300">
    <property type="entry name" value="P-loop containing nucleotide triphosphate hydrolases"/>
    <property type="match status" value="1"/>
</dbReference>
<comment type="catalytic activity">
    <reaction evidence="6">
        <text>uridine + ATP = UMP + ADP + H(+)</text>
        <dbReference type="Rhea" id="RHEA:16825"/>
        <dbReference type="ChEBI" id="CHEBI:15378"/>
        <dbReference type="ChEBI" id="CHEBI:16704"/>
        <dbReference type="ChEBI" id="CHEBI:30616"/>
        <dbReference type="ChEBI" id="CHEBI:57865"/>
        <dbReference type="ChEBI" id="CHEBI:456216"/>
        <dbReference type="EC" id="2.7.1.48"/>
    </reaction>
</comment>
<dbReference type="Pfam" id="PF00485">
    <property type="entry name" value="PRK"/>
    <property type="match status" value="1"/>
</dbReference>
<evidence type="ECO:0000259" key="8">
    <source>
        <dbReference type="Pfam" id="PF14681"/>
    </source>
</evidence>
<feature type="domain" description="Phosphoribulokinase/uridine kinase" evidence="7">
    <location>
        <begin position="15"/>
        <end position="203"/>
    </location>
</feature>
<evidence type="ECO:0000313" key="10">
    <source>
        <dbReference type="Proteomes" id="UP000094455"/>
    </source>
</evidence>
<keyword evidence="3 6" id="KW-0808">Transferase</keyword>
<organism evidence="9 10">
    <name type="scientific">Pichia membranifaciens NRRL Y-2026</name>
    <dbReference type="NCBI Taxonomy" id="763406"/>
    <lineage>
        <taxon>Eukaryota</taxon>
        <taxon>Fungi</taxon>
        <taxon>Dikarya</taxon>
        <taxon>Ascomycota</taxon>
        <taxon>Saccharomycotina</taxon>
        <taxon>Pichiomycetes</taxon>
        <taxon>Pichiales</taxon>
        <taxon>Pichiaceae</taxon>
        <taxon>Pichia</taxon>
    </lineage>
</organism>
<evidence type="ECO:0000256" key="1">
    <source>
        <dbReference type="ARBA" id="ARBA00004690"/>
    </source>
</evidence>
<dbReference type="InterPro" id="IPR006083">
    <property type="entry name" value="PRK/URK"/>
</dbReference>
<dbReference type="PANTHER" id="PTHR10285">
    <property type="entry name" value="URIDINE KINASE"/>
    <property type="match status" value="1"/>
</dbReference>
<dbReference type="Pfam" id="PF14681">
    <property type="entry name" value="UPRTase"/>
    <property type="match status" value="1"/>
</dbReference>
<evidence type="ECO:0000256" key="3">
    <source>
        <dbReference type="ARBA" id="ARBA00022679"/>
    </source>
</evidence>
<keyword evidence="5 6" id="KW-0418">Kinase</keyword>
<sequence>MEAEKYIPPWKSPYIIGIAGLSGSGKTTVAQKIISSINEPWTILFSLDNFYKELTPEQSAQAFRNEYDFDTPNSIDLDHLYDCVKSIKQGKKTDIPMYSFVKHKRLPDEKLTIYGANVVIIEGIYALHKKELLELMDCKVYVDTDLDICYSRRLLRDIVHRDRDIQGVIKQWDSFVKPNAVSYVLPTRANADVVIPRGSDNTVAMEILIQHLRRQLDQKSIDHVNHLKTLGKAVVPVNWENVHFLKPTNQLKAIKTIILNRNSTNDDFVFFFNRAASILISEALDLVEYIPGTELKKTIVTPTNCTLEMGDAFFPGQEVIAVSVVRSGDCFIRSLRRIIPAAKIGKLLIQTDSRTGEPKLHTEKLPPLEAKEGGKPSKVLLFDSQTISGAAAIMAIKVLLDHNVQQDQIVLVTYTSTETSIRKIFNAFPRIHLVVACVGKRSHESTLISNPEADSNLDSDWWMSSRFIDSRYFGTS</sequence>
<dbReference type="GeneID" id="30179290"/>
<dbReference type="UniPathway" id="UPA00574">
    <property type="reaction ID" value="UER00637"/>
</dbReference>
<evidence type="ECO:0000256" key="2">
    <source>
        <dbReference type="ARBA" id="ARBA00004784"/>
    </source>
</evidence>
<dbReference type="UniPathway" id="UPA00579">
    <property type="reaction ID" value="UER00640"/>
</dbReference>
<dbReference type="InterPro" id="IPR027417">
    <property type="entry name" value="P-loop_NTPase"/>
</dbReference>
<keyword evidence="4 6" id="KW-0547">Nucleotide-binding</keyword>
<dbReference type="GO" id="GO:0043771">
    <property type="term" value="F:cytidine kinase activity"/>
    <property type="evidence" value="ECO:0007669"/>
    <property type="project" value="RHEA"/>
</dbReference>
<dbReference type="InterPro" id="IPR000836">
    <property type="entry name" value="PRTase_dom"/>
</dbReference>
<dbReference type="FunFam" id="3.40.50.300:FF:000339">
    <property type="entry name" value="Uridine kinase"/>
    <property type="match status" value="1"/>
</dbReference>
<reference evidence="9 10" key="1">
    <citation type="journal article" date="2016" name="Proc. Natl. Acad. Sci. U.S.A.">
        <title>Comparative genomics of biotechnologically important yeasts.</title>
        <authorList>
            <person name="Riley R."/>
            <person name="Haridas S."/>
            <person name="Wolfe K.H."/>
            <person name="Lopes M.R."/>
            <person name="Hittinger C.T."/>
            <person name="Goeker M."/>
            <person name="Salamov A.A."/>
            <person name="Wisecaver J.H."/>
            <person name="Long T.M."/>
            <person name="Calvey C.H."/>
            <person name="Aerts A.L."/>
            <person name="Barry K.W."/>
            <person name="Choi C."/>
            <person name="Clum A."/>
            <person name="Coughlan A.Y."/>
            <person name="Deshpande S."/>
            <person name="Douglass A.P."/>
            <person name="Hanson S.J."/>
            <person name="Klenk H.-P."/>
            <person name="LaButti K.M."/>
            <person name="Lapidus A."/>
            <person name="Lindquist E.A."/>
            <person name="Lipzen A.M."/>
            <person name="Meier-Kolthoff J.P."/>
            <person name="Ohm R.A."/>
            <person name="Otillar R.P."/>
            <person name="Pangilinan J.L."/>
            <person name="Peng Y."/>
            <person name="Rokas A."/>
            <person name="Rosa C.A."/>
            <person name="Scheuner C."/>
            <person name="Sibirny A.A."/>
            <person name="Slot J.C."/>
            <person name="Stielow J.B."/>
            <person name="Sun H."/>
            <person name="Kurtzman C.P."/>
            <person name="Blackwell M."/>
            <person name="Grigoriev I.V."/>
            <person name="Jeffries T.W."/>
        </authorList>
    </citation>
    <scope>NUCLEOTIDE SEQUENCE [LARGE SCALE GENOMIC DNA]</scope>
    <source>
        <strain evidence="9 10">NRRL Y-2026</strain>
    </source>
</reference>
<dbReference type="EC" id="2.7.1.48" evidence="6"/>
<gene>
    <name evidence="9" type="ORF">PICMEDRAFT_29665</name>
</gene>
<protein>
    <recommendedName>
        <fullName evidence="6">Uridine kinase</fullName>
        <ecNumber evidence="6">2.7.1.48</ecNumber>
    </recommendedName>
</protein>
<accession>A0A1E3NSP2</accession>
<evidence type="ECO:0000256" key="6">
    <source>
        <dbReference type="RuleBase" id="RU003825"/>
    </source>
</evidence>
<dbReference type="CDD" id="cd02023">
    <property type="entry name" value="UMPK"/>
    <property type="match status" value="1"/>
</dbReference>
<dbReference type="AlphaFoldDB" id="A0A1E3NSP2"/>
<evidence type="ECO:0000256" key="4">
    <source>
        <dbReference type="ARBA" id="ARBA00022741"/>
    </source>
</evidence>
<dbReference type="GO" id="GO:0005524">
    <property type="term" value="F:ATP binding"/>
    <property type="evidence" value="ECO:0007669"/>
    <property type="project" value="UniProtKB-KW"/>
</dbReference>
<dbReference type="RefSeq" id="XP_019020234.1">
    <property type="nucleotide sequence ID" value="XM_019162603.1"/>
</dbReference>
<dbReference type="OrthoDB" id="738517at2759"/>
<dbReference type="SUPFAM" id="SSF53271">
    <property type="entry name" value="PRTase-like"/>
    <property type="match status" value="1"/>
</dbReference>
<comment type="pathway">
    <text evidence="1 6">Pyrimidine metabolism; UMP biosynthesis via salvage pathway; UMP from uridine: step 1/1.</text>
</comment>
<dbReference type="GO" id="GO:0004849">
    <property type="term" value="F:uridine kinase activity"/>
    <property type="evidence" value="ECO:0007669"/>
    <property type="project" value="UniProtKB-EC"/>
</dbReference>
<dbReference type="InterPro" id="IPR029057">
    <property type="entry name" value="PRTase-like"/>
</dbReference>
<evidence type="ECO:0000313" key="9">
    <source>
        <dbReference type="EMBL" id="ODQ49121.1"/>
    </source>
</evidence>
<keyword evidence="10" id="KW-1185">Reference proteome</keyword>
<dbReference type="GO" id="GO:0044206">
    <property type="term" value="P:UMP salvage"/>
    <property type="evidence" value="ECO:0007669"/>
    <property type="project" value="UniProtKB-UniPathway"/>
</dbReference>